<reference evidence="1 2" key="1">
    <citation type="journal article" date="2021" name="Plant Biotechnol. J.">
        <title>Multi-omics assisted identification of the key and species-specific regulatory components of drought-tolerant mechanisms in Gossypium stocksii.</title>
        <authorList>
            <person name="Yu D."/>
            <person name="Ke L."/>
            <person name="Zhang D."/>
            <person name="Wu Y."/>
            <person name="Sun Y."/>
            <person name="Mei J."/>
            <person name="Sun J."/>
            <person name="Sun Y."/>
        </authorList>
    </citation>
    <scope>NUCLEOTIDE SEQUENCE [LARGE SCALE GENOMIC DNA]</scope>
    <source>
        <strain evidence="2">cv. E1</strain>
        <tissue evidence="1">Leaf</tissue>
    </source>
</reference>
<keyword evidence="2" id="KW-1185">Reference proteome</keyword>
<gene>
    <name evidence="1" type="ORF">J1N35_028290</name>
</gene>
<name>A0A9D3UVW3_9ROSI</name>
<protein>
    <recommendedName>
        <fullName evidence="3">Reverse transcriptase zinc-binding domain-containing protein</fullName>
    </recommendedName>
</protein>
<dbReference type="Proteomes" id="UP000828251">
    <property type="component" value="Unassembled WGS sequence"/>
</dbReference>
<comment type="caution">
    <text evidence="1">The sequence shown here is derived from an EMBL/GenBank/DDBJ whole genome shotgun (WGS) entry which is preliminary data.</text>
</comment>
<accession>A0A9D3UVW3</accession>
<dbReference type="OrthoDB" id="1748960at2759"/>
<dbReference type="AlphaFoldDB" id="A0A9D3UVW3"/>
<evidence type="ECO:0000313" key="2">
    <source>
        <dbReference type="Proteomes" id="UP000828251"/>
    </source>
</evidence>
<organism evidence="1 2">
    <name type="scientific">Gossypium stocksii</name>
    <dbReference type="NCBI Taxonomy" id="47602"/>
    <lineage>
        <taxon>Eukaryota</taxon>
        <taxon>Viridiplantae</taxon>
        <taxon>Streptophyta</taxon>
        <taxon>Embryophyta</taxon>
        <taxon>Tracheophyta</taxon>
        <taxon>Spermatophyta</taxon>
        <taxon>Magnoliopsida</taxon>
        <taxon>eudicotyledons</taxon>
        <taxon>Gunneridae</taxon>
        <taxon>Pentapetalae</taxon>
        <taxon>rosids</taxon>
        <taxon>malvids</taxon>
        <taxon>Malvales</taxon>
        <taxon>Malvaceae</taxon>
        <taxon>Malvoideae</taxon>
        <taxon>Gossypium</taxon>
    </lineage>
</organism>
<evidence type="ECO:0008006" key="3">
    <source>
        <dbReference type="Google" id="ProtNLM"/>
    </source>
</evidence>
<sequence>MVDICPESIYRNSCSHAWRSLPKVWNEVRNKIIWSVLNGETLKFWMDNWVPDTGPLWDARITSHGINKMATVREFVGEDGNWKWGVLSAWLSQLVLLHISGIAPPRADLGPDVICLNGMDNGHFSISDIYTGLTERTWRANNTYEFGKMSQRNNFRSIL</sequence>
<dbReference type="EMBL" id="JAIQCV010000009">
    <property type="protein sequence ID" value="KAH1063303.1"/>
    <property type="molecule type" value="Genomic_DNA"/>
</dbReference>
<proteinExistence type="predicted"/>
<evidence type="ECO:0000313" key="1">
    <source>
        <dbReference type="EMBL" id="KAH1063303.1"/>
    </source>
</evidence>